<accession>A0A2Y9BMI3</accession>
<dbReference type="Pfam" id="PF09035">
    <property type="entry name" value="Tn916-Xis"/>
    <property type="match status" value="1"/>
</dbReference>
<organism evidence="1 2">
    <name type="scientific">Faecalicatena orotica</name>
    <dbReference type="NCBI Taxonomy" id="1544"/>
    <lineage>
        <taxon>Bacteria</taxon>
        <taxon>Bacillati</taxon>
        <taxon>Bacillota</taxon>
        <taxon>Clostridia</taxon>
        <taxon>Lachnospirales</taxon>
        <taxon>Lachnospiraceae</taxon>
        <taxon>Faecalicatena</taxon>
    </lineage>
</organism>
<evidence type="ECO:0000313" key="2">
    <source>
        <dbReference type="Proteomes" id="UP000245845"/>
    </source>
</evidence>
<dbReference type="RefSeq" id="WP_228478237.1">
    <property type="nucleotide sequence ID" value="NZ_QGDL01000011.1"/>
</dbReference>
<evidence type="ECO:0000313" key="1">
    <source>
        <dbReference type="EMBL" id="PWJ27573.1"/>
    </source>
</evidence>
<gene>
    <name evidence="1" type="ORF">A8806_1118</name>
</gene>
<dbReference type="AlphaFoldDB" id="A0A2Y9BMI3"/>
<protein>
    <submittedName>
        <fullName evidence="1">Excisionase family DNA binding protein</fullName>
    </submittedName>
</protein>
<dbReference type="Proteomes" id="UP000245845">
    <property type="component" value="Unassembled WGS sequence"/>
</dbReference>
<dbReference type="InterPro" id="IPR038148">
    <property type="entry name" value="Tn1545/Tn916_Xis"/>
</dbReference>
<dbReference type="EMBL" id="QGDL01000011">
    <property type="protein sequence ID" value="PWJ27573.1"/>
    <property type="molecule type" value="Genomic_DNA"/>
</dbReference>
<dbReference type="Gene3D" id="3.90.105.50">
    <property type="match status" value="1"/>
</dbReference>
<comment type="caution">
    <text evidence="1">The sequence shown here is derived from an EMBL/GenBank/DDBJ whole genome shotgun (WGS) entry which is preliminary data.</text>
</comment>
<sequence length="83" mass="9531">MLRVISEEITAYRRQIDERKNDLPLWERKVLTCDEAAAYSGIGIRRLRKMALAKGCPFAIANGTQILIAREKFDAYMDKAEKV</sequence>
<name>A0A2Y9BMI3_9FIRM</name>
<proteinExistence type="predicted"/>
<dbReference type="InterPro" id="IPR015122">
    <property type="entry name" value="Tn916-Xis"/>
</dbReference>
<reference evidence="1 2" key="1">
    <citation type="submission" date="2018-05" db="EMBL/GenBank/DDBJ databases">
        <title>The Hungate 1000. A catalogue of reference genomes from the rumen microbiome.</title>
        <authorList>
            <person name="Kelly W."/>
        </authorList>
    </citation>
    <scope>NUCLEOTIDE SEQUENCE [LARGE SCALE GENOMIC DNA]</scope>
    <source>
        <strain evidence="1 2">NLAE-zl-C242</strain>
    </source>
</reference>
<keyword evidence="2" id="KW-1185">Reference proteome</keyword>